<sequence>SGSWEQKLLHKLEGQTVSVQCPYWPSSNMVRAWCRYSSEGTCTILATHHPRLPSVSEPRHSIQDDPKSGYFIVTMTELRLEDSGLYACLFYKSSETFILRKFRLVVSRGEFLPFFASTSGTTAWTSATSPAIDSPQDNWRLIVPSTTVAIVLLLLLTILVILYFRKTRGNAGKGEDKFHIYDSISAQKEQTTEHRKESSSRQRPSQLSWGSNQQMGSDEDAGGICYASLTYLSHFGLEDSIYVNTHPSPRPMPDRLLTVEYASIAGNRPQLSKSTALEGETQE</sequence>
<keyword evidence="5" id="KW-0472">Membrane</keyword>
<feature type="region of interest" description="Disordered" evidence="4">
    <location>
        <begin position="188"/>
        <end position="215"/>
    </location>
</feature>
<dbReference type="GO" id="GO:0038023">
    <property type="term" value="F:signaling receptor activity"/>
    <property type="evidence" value="ECO:0007669"/>
    <property type="project" value="TreeGrafter"/>
</dbReference>
<dbReference type="InterPro" id="IPR052314">
    <property type="entry name" value="Immune_rcpt_domain"/>
</dbReference>
<feature type="transmembrane region" description="Helical" evidence="5">
    <location>
        <begin position="141"/>
        <end position="164"/>
    </location>
</feature>
<gene>
    <name evidence="7" type="primary">Treml4_0</name>
    <name evidence="7" type="ORF">FOF47_R04387</name>
</gene>
<feature type="compositionally biased region" description="Basic and acidic residues" evidence="4">
    <location>
        <begin position="190"/>
        <end position="200"/>
    </location>
</feature>
<keyword evidence="5" id="KW-1133">Transmembrane helix</keyword>
<dbReference type="InterPro" id="IPR013106">
    <property type="entry name" value="Ig_V-set"/>
</dbReference>
<dbReference type="PANTHER" id="PTHR16423">
    <property type="entry name" value="TREM-LIKE TRANSCRIPT PROTEIN"/>
    <property type="match status" value="1"/>
</dbReference>
<evidence type="ECO:0000313" key="7">
    <source>
        <dbReference type="EMBL" id="KAF0880296.1"/>
    </source>
</evidence>
<dbReference type="InterPro" id="IPR036179">
    <property type="entry name" value="Ig-like_dom_sf"/>
</dbReference>
<evidence type="ECO:0000256" key="3">
    <source>
        <dbReference type="ARBA" id="ARBA00023319"/>
    </source>
</evidence>
<feature type="compositionally biased region" description="Polar residues" evidence="4">
    <location>
        <begin position="201"/>
        <end position="215"/>
    </location>
</feature>
<keyword evidence="2" id="KW-1015">Disulfide bond</keyword>
<keyword evidence="1" id="KW-0732">Signal</keyword>
<evidence type="ECO:0000259" key="6">
    <source>
        <dbReference type="SMART" id="SM00409"/>
    </source>
</evidence>
<dbReference type="SMART" id="SM00409">
    <property type="entry name" value="IG"/>
    <property type="match status" value="1"/>
</dbReference>
<name>A0A6G1AXD4_CROCR</name>
<dbReference type="Proteomes" id="UP000475037">
    <property type="component" value="Unassembled WGS sequence"/>
</dbReference>
<feature type="domain" description="Immunoglobulin" evidence="6">
    <location>
        <begin position="6"/>
        <end position="107"/>
    </location>
</feature>
<feature type="non-terminal residue" evidence="7">
    <location>
        <position position="1"/>
    </location>
</feature>
<evidence type="ECO:0000313" key="8">
    <source>
        <dbReference type="Proteomes" id="UP000475037"/>
    </source>
</evidence>
<comment type="caution">
    <text evidence="7">The sequence shown here is derived from an EMBL/GenBank/DDBJ whole genome shotgun (WGS) entry which is preliminary data.</text>
</comment>
<dbReference type="Gene3D" id="2.60.40.10">
    <property type="entry name" value="Immunoglobulins"/>
    <property type="match status" value="1"/>
</dbReference>
<evidence type="ECO:0000256" key="1">
    <source>
        <dbReference type="ARBA" id="ARBA00022729"/>
    </source>
</evidence>
<dbReference type="SUPFAM" id="SSF48726">
    <property type="entry name" value="Immunoglobulin"/>
    <property type="match status" value="1"/>
</dbReference>
<keyword evidence="5" id="KW-0812">Transmembrane</keyword>
<feature type="non-terminal residue" evidence="7">
    <location>
        <position position="283"/>
    </location>
</feature>
<evidence type="ECO:0000256" key="5">
    <source>
        <dbReference type="SAM" id="Phobius"/>
    </source>
</evidence>
<organism evidence="7 8">
    <name type="scientific">Crocuta crocuta</name>
    <name type="common">Spotted hyena</name>
    <dbReference type="NCBI Taxonomy" id="9678"/>
    <lineage>
        <taxon>Eukaryota</taxon>
        <taxon>Metazoa</taxon>
        <taxon>Chordata</taxon>
        <taxon>Craniata</taxon>
        <taxon>Vertebrata</taxon>
        <taxon>Euteleostomi</taxon>
        <taxon>Mammalia</taxon>
        <taxon>Eutheria</taxon>
        <taxon>Laurasiatheria</taxon>
        <taxon>Carnivora</taxon>
        <taxon>Feliformia</taxon>
        <taxon>Hyaenidae</taxon>
        <taxon>Crocuta</taxon>
    </lineage>
</organism>
<proteinExistence type="predicted"/>
<keyword evidence="8" id="KW-1185">Reference proteome</keyword>
<evidence type="ECO:0000256" key="2">
    <source>
        <dbReference type="ARBA" id="ARBA00023157"/>
    </source>
</evidence>
<evidence type="ECO:0000256" key="4">
    <source>
        <dbReference type="SAM" id="MobiDB-lite"/>
    </source>
</evidence>
<dbReference type="InterPro" id="IPR013783">
    <property type="entry name" value="Ig-like_fold"/>
</dbReference>
<protein>
    <submittedName>
        <fullName evidence="7">TRML4 protein</fullName>
    </submittedName>
</protein>
<accession>A0A6G1AXD4</accession>
<dbReference type="Pfam" id="PF07686">
    <property type="entry name" value="V-set"/>
    <property type="match status" value="1"/>
</dbReference>
<dbReference type="GO" id="GO:0009986">
    <property type="term" value="C:cell surface"/>
    <property type="evidence" value="ECO:0007669"/>
    <property type="project" value="TreeGrafter"/>
</dbReference>
<dbReference type="PANTHER" id="PTHR16423:SF10">
    <property type="entry name" value="CRKD-BINDING PROTEIN-RELATED"/>
    <property type="match status" value="1"/>
</dbReference>
<reference evidence="7 8" key="1">
    <citation type="submission" date="2019-11" db="EMBL/GenBank/DDBJ databases">
        <authorList>
            <person name="Yang C."/>
            <person name="Li F."/>
        </authorList>
    </citation>
    <scope>NUCLEOTIDE SEQUENCE [LARGE SCALE GENOMIC DNA]</scope>
    <source>
        <strain evidence="7">KB4526</strain>
        <tissue evidence="7">Muscle</tissue>
    </source>
</reference>
<keyword evidence="3" id="KW-0393">Immunoglobulin domain</keyword>
<dbReference type="InterPro" id="IPR003599">
    <property type="entry name" value="Ig_sub"/>
</dbReference>
<dbReference type="AlphaFoldDB" id="A0A6G1AXD4"/>
<dbReference type="EMBL" id="VOAJ01003278">
    <property type="protein sequence ID" value="KAF0880296.1"/>
    <property type="molecule type" value="Genomic_DNA"/>
</dbReference>